<evidence type="ECO:0000256" key="9">
    <source>
        <dbReference type="SAM" id="Coils"/>
    </source>
</evidence>
<keyword evidence="13" id="KW-1185">Reference proteome</keyword>
<proteinExistence type="inferred from homology"/>
<dbReference type="InterPro" id="IPR008593">
    <property type="entry name" value="Dam_MeTrfase"/>
</dbReference>
<dbReference type="PRINTS" id="PR00508">
    <property type="entry name" value="S21N4MTFRASE"/>
</dbReference>
<evidence type="ECO:0000256" key="4">
    <source>
        <dbReference type="ARBA" id="ARBA00022691"/>
    </source>
</evidence>
<dbReference type="GO" id="GO:0032259">
    <property type="term" value="P:methylation"/>
    <property type="evidence" value="ECO:0007669"/>
    <property type="project" value="UniProtKB-KW"/>
</dbReference>
<dbReference type="Pfam" id="PF02086">
    <property type="entry name" value="MethyltransfD12"/>
    <property type="match status" value="1"/>
</dbReference>
<evidence type="ECO:0000256" key="3">
    <source>
        <dbReference type="ARBA" id="ARBA00022679"/>
    </source>
</evidence>
<dbReference type="EMBL" id="BMHV01000028">
    <property type="protein sequence ID" value="GGF73506.1"/>
    <property type="molecule type" value="Genomic_DNA"/>
</dbReference>
<dbReference type="Gene3D" id="1.10.1020.10">
    <property type="entry name" value="Adenine-specific Methyltransferase, Domain 2"/>
    <property type="match status" value="1"/>
</dbReference>
<dbReference type="InterPro" id="IPR012327">
    <property type="entry name" value="MeTrfase_D12"/>
</dbReference>
<keyword evidence="6" id="KW-0238">DNA-binding</keyword>
<evidence type="ECO:0000313" key="12">
    <source>
        <dbReference type="EMBL" id="GGF73506.1"/>
    </source>
</evidence>
<keyword evidence="2" id="KW-0489">Methyltransferase</keyword>
<feature type="domain" description="DNA methylase N-4/N-6" evidence="11">
    <location>
        <begin position="567"/>
        <end position="783"/>
    </location>
</feature>
<evidence type="ECO:0000256" key="1">
    <source>
        <dbReference type="ARBA" id="ARBA00010203"/>
    </source>
</evidence>
<dbReference type="Pfam" id="PF01555">
    <property type="entry name" value="N6_N4_Mtase"/>
    <property type="match status" value="1"/>
</dbReference>
<keyword evidence="3" id="KW-0808">Transferase</keyword>
<dbReference type="Proteomes" id="UP000632498">
    <property type="component" value="Unassembled WGS sequence"/>
</dbReference>
<dbReference type="InterPro" id="IPR017985">
    <property type="entry name" value="MeTrfase_CN4_CS"/>
</dbReference>
<dbReference type="InterPro" id="IPR029063">
    <property type="entry name" value="SAM-dependent_MTases_sf"/>
</dbReference>
<organism evidence="12 13">
    <name type="scientific">Terasakiella brassicae</name>
    <dbReference type="NCBI Taxonomy" id="1634917"/>
    <lineage>
        <taxon>Bacteria</taxon>
        <taxon>Pseudomonadati</taxon>
        <taxon>Pseudomonadota</taxon>
        <taxon>Alphaproteobacteria</taxon>
        <taxon>Rhodospirillales</taxon>
        <taxon>Terasakiellaceae</taxon>
        <taxon>Terasakiella</taxon>
    </lineage>
</organism>
<dbReference type="GO" id="GO:0006298">
    <property type="term" value="P:mismatch repair"/>
    <property type="evidence" value="ECO:0007669"/>
    <property type="project" value="TreeGrafter"/>
</dbReference>
<feature type="region of interest" description="Disordered" evidence="10">
    <location>
        <begin position="291"/>
        <end position="314"/>
    </location>
</feature>
<comment type="similarity">
    <text evidence="1">Belongs to the N(4)/N(6)-methyltransferase family. N(4) subfamily.</text>
</comment>
<evidence type="ECO:0000256" key="8">
    <source>
        <dbReference type="ARBA" id="ARBA00049120"/>
    </source>
</evidence>
<dbReference type="InterPro" id="IPR001091">
    <property type="entry name" value="RM_Methyltransferase"/>
</dbReference>
<evidence type="ECO:0000256" key="6">
    <source>
        <dbReference type="ARBA" id="ARBA00023125"/>
    </source>
</evidence>
<dbReference type="GO" id="GO:0008170">
    <property type="term" value="F:N-methyltransferase activity"/>
    <property type="evidence" value="ECO:0007669"/>
    <property type="project" value="InterPro"/>
</dbReference>
<evidence type="ECO:0000259" key="11">
    <source>
        <dbReference type="Pfam" id="PF01555"/>
    </source>
</evidence>
<sequence length="806" mass="92444">MVIRERIPMNWASPLKAAGGCHKTSKLLVSIRPNAIKEIREPFCNSAAFTLTAKRAGIAERYWINDIDPDFVNYWTVVRDHVGEFVELATKLHAEHGLGSEEFFFEMKSLMDDEDKVTKAVALWMVNRLVRGGATHMAGFNKSYLKDGRGIKQSYINRHFEFSRLLQGVKITNLDYSEVMNADGDGVLNYLDAPYADKGSQVYRFGEIDMDAFFANIDACNHNVLLTINNSEEMRQRTETLNGYVYSYKSGLCDAGDKDKTEIFAANYTNRFYHKYLSECAVPLLEYVQPASNDNRPVKPTSNKASNDNRVKNKTKQHVKDLFLNRPGLKRSVEAYSPQDFLDHLYAANRNQPFDVDPCSPCKGEKAPVNAKTHYTREDDGLVQDWYGTVYVNGPYENLAPWVEKAADSVWCQSMGNAPTEASGKRRKPKARTVVMLLPARTHTRYWQKYIKDHARVIFITGKMKFRQFDDSGNLVHKHDTLPHGLALVIWGDHERFTKYFEELGQYDGHVFYDRSHPSIPDLPVQYWKRIERQKRAKELSGELDFETDVIHHHSCSDMKHLPNRSVQLTVTSPPYNLDKDYRGAINDKRKWEDYWAEMEKIATELYRVTDHTGRVVINVAESLNWDTHPFAHKWVELMTRVGFKVRGNKIWDKGNSRNGRCVGSIRRASAPGVIDEHEMLLMFYKGSYRRPELKSIKTGTKGDFGKFYRSVWHIETEKATRIGHSAPFPLEIPSRFIQHWSGSNDVVLDPFMGSGTTAVATIKHGRKFVGYELSEEHIEIANDRITHAREEAAKTECENPHSEAA</sequence>
<gene>
    <name evidence="12" type="ORF">GCM10011332_29470</name>
</gene>
<comment type="catalytic activity">
    <reaction evidence="7">
        <text>a 2'-deoxyadenosine in DNA + S-adenosyl-L-methionine = an N(6)-methyl-2'-deoxyadenosine in DNA + S-adenosyl-L-homocysteine + H(+)</text>
        <dbReference type="Rhea" id="RHEA:15197"/>
        <dbReference type="Rhea" id="RHEA-COMP:12418"/>
        <dbReference type="Rhea" id="RHEA-COMP:12419"/>
        <dbReference type="ChEBI" id="CHEBI:15378"/>
        <dbReference type="ChEBI" id="CHEBI:57856"/>
        <dbReference type="ChEBI" id="CHEBI:59789"/>
        <dbReference type="ChEBI" id="CHEBI:90615"/>
        <dbReference type="ChEBI" id="CHEBI:90616"/>
        <dbReference type="EC" id="2.1.1.72"/>
    </reaction>
</comment>
<dbReference type="InterPro" id="IPR023095">
    <property type="entry name" value="Ade_MeTrfase_dom_2"/>
</dbReference>
<evidence type="ECO:0000256" key="7">
    <source>
        <dbReference type="ARBA" id="ARBA00047942"/>
    </source>
</evidence>
<evidence type="ECO:0000256" key="5">
    <source>
        <dbReference type="ARBA" id="ARBA00022747"/>
    </source>
</evidence>
<feature type="coiled-coil region" evidence="9">
    <location>
        <begin position="772"/>
        <end position="799"/>
    </location>
</feature>
<protein>
    <recommendedName>
        <fullName evidence="11">DNA methylase N-4/N-6 domain-containing protein</fullName>
    </recommendedName>
</protein>
<evidence type="ECO:0000313" key="13">
    <source>
        <dbReference type="Proteomes" id="UP000632498"/>
    </source>
</evidence>
<dbReference type="SUPFAM" id="SSF53335">
    <property type="entry name" value="S-adenosyl-L-methionine-dependent methyltransferases"/>
    <property type="match status" value="2"/>
</dbReference>
<dbReference type="GO" id="GO:0009307">
    <property type="term" value="P:DNA restriction-modification system"/>
    <property type="evidence" value="ECO:0007669"/>
    <property type="project" value="UniProtKB-KW"/>
</dbReference>
<keyword evidence="4" id="KW-0949">S-adenosyl-L-methionine</keyword>
<dbReference type="InterPro" id="IPR002941">
    <property type="entry name" value="DNA_methylase_N4/N6"/>
</dbReference>
<dbReference type="GO" id="GO:0015667">
    <property type="term" value="F:site-specific DNA-methyltransferase (cytosine-N4-specific) activity"/>
    <property type="evidence" value="ECO:0007669"/>
    <property type="project" value="UniProtKB-EC"/>
</dbReference>
<keyword evidence="9" id="KW-0175">Coiled coil</keyword>
<name>A0A917C786_9PROT</name>
<dbReference type="RefSeq" id="WP_188666631.1">
    <property type="nucleotide sequence ID" value="NZ_BMHV01000028.1"/>
</dbReference>
<comment type="caution">
    <text evidence="12">The sequence shown here is derived from an EMBL/GenBank/DDBJ whole genome shotgun (WGS) entry which is preliminary data.</text>
</comment>
<reference evidence="12" key="1">
    <citation type="journal article" date="2014" name="Int. J. Syst. Evol. Microbiol.">
        <title>Complete genome sequence of Corynebacterium casei LMG S-19264T (=DSM 44701T), isolated from a smear-ripened cheese.</title>
        <authorList>
            <consortium name="US DOE Joint Genome Institute (JGI-PGF)"/>
            <person name="Walter F."/>
            <person name="Albersmeier A."/>
            <person name="Kalinowski J."/>
            <person name="Ruckert C."/>
        </authorList>
    </citation>
    <scope>NUCLEOTIDE SEQUENCE</scope>
    <source>
        <strain evidence="12">CGMCC 1.15254</strain>
    </source>
</reference>
<dbReference type="PROSITE" id="PS00093">
    <property type="entry name" value="N4_MTASE"/>
    <property type="match status" value="1"/>
</dbReference>
<keyword evidence="5" id="KW-0680">Restriction system</keyword>
<comment type="catalytic activity">
    <reaction evidence="8">
        <text>a 2'-deoxycytidine in DNA + S-adenosyl-L-methionine = an N(4)-methyl-2'-deoxycytidine in DNA + S-adenosyl-L-homocysteine + H(+)</text>
        <dbReference type="Rhea" id="RHEA:16857"/>
        <dbReference type="Rhea" id="RHEA-COMP:11369"/>
        <dbReference type="Rhea" id="RHEA-COMP:13674"/>
        <dbReference type="ChEBI" id="CHEBI:15378"/>
        <dbReference type="ChEBI" id="CHEBI:57856"/>
        <dbReference type="ChEBI" id="CHEBI:59789"/>
        <dbReference type="ChEBI" id="CHEBI:85452"/>
        <dbReference type="ChEBI" id="CHEBI:137933"/>
        <dbReference type="EC" id="2.1.1.113"/>
    </reaction>
</comment>
<dbReference type="AlphaFoldDB" id="A0A917C786"/>
<feature type="compositionally biased region" description="Polar residues" evidence="10">
    <location>
        <begin position="291"/>
        <end position="308"/>
    </location>
</feature>
<dbReference type="GO" id="GO:1904047">
    <property type="term" value="F:S-adenosyl-L-methionine binding"/>
    <property type="evidence" value="ECO:0007669"/>
    <property type="project" value="TreeGrafter"/>
</dbReference>
<accession>A0A917C786</accession>
<reference evidence="12" key="2">
    <citation type="submission" date="2020-09" db="EMBL/GenBank/DDBJ databases">
        <authorList>
            <person name="Sun Q."/>
            <person name="Zhou Y."/>
        </authorList>
    </citation>
    <scope>NUCLEOTIDE SEQUENCE</scope>
    <source>
        <strain evidence="12">CGMCC 1.15254</strain>
    </source>
</reference>
<dbReference type="GO" id="GO:0043565">
    <property type="term" value="F:sequence-specific DNA binding"/>
    <property type="evidence" value="ECO:0007669"/>
    <property type="project" value="TreeGrafter"/>
</dbReference>
<dbReference type="Gene3D" id="3.40.50.150">
    <property type="entry name" value="Vaccinia Virus protein VP39"/>
    <property type="match status" value="2"/>
</dbReference>
<dbReference type="Pfam" id="PF05869">
    <property type="entry name" value="Dam"/>
    <property type="match status" value="1"/>
</dbReference>
<evidence type="ECO:0000256" key="10">
    <source>
        <dbReference type="SAM" id="MobiDB-lite"/>
    </source>
</evidence>
<dbReference type="PANTHER" id="PTHR30481">
    <property type="entry name" value="DNA ADENINE METHYLASE"/>
    <property type="match status" value="1"/>
</dbReference>
<dbReference type="GO" id="GO:0009007">
    <property type="term" value="F:site-specific DNA-methyltransferase (adenine-specific) activity"/>
    <property type="evidence" value="ECO:0007669"/>
    <property type="project" value="UniProtKB-EC"/>
</dbReference>
<evidence type="ECO:0000256" key="2">
    <source>
        <dbReference type="ARBA" id="ARBA00022603"/>
    </source>
</evidence>